<keyword evidence="3 10" id="KW-0716">Sensory transduction</keyword>
<gene>
    <name evidence="11" type="ORF">FF38_12128</name>
</gene>
<dbReference type="InterPro" id="IPR004117">
    <property type="entry name" value="7tm6_olfct_rcpt"/>
</dbReference>
<evidence type="ECO:0000256" key="7">
    <source>
        <dbReference type="ARBA" id="ARBA00023136"/>
    </source>
</evidence>
<evidence type="ECO:0000256" key="10">
    <source>
        <dbReference type="RuleBase" id="RU351113"/>
    </source>
</evidence>
<evidence type="ECO:0000256" key="4">
    <source>
        <dbReference type="ARBA" id="ARBA00022692"/>
    </source>
</evidence>
<feature type="transmembrane region" description="Helical" evidence="10">
    <location>
        <begin position="134"/>
        <end position="159"/>
    </location>
</feature>
<keyword evidence="2" id="KW-1003">Cell membrane</keyword>
<evidence type="ECO:0000256" key="8">
    <source>
        <dbReference type="ARBA" id="ARBA00023170"/>
    </source>
</evidence>
<dbReference type="Pfam" id="PF02949">
    <property type="entry name" value="7tm_6"/>
    <property type="match status" value="1"/>
</dbReference>
<feature type="transmembrane region" description="Helical" evidence="10">
    <location>
        <begin position="265"/>
        <end position="287"/>
    </location>
</feature>
<protein>
    <recommendedName>
        <fullName evidence="10">Odorant receptor</fullName>
    </recommendedName>
</protein>
<evidence type="ECO:0000256" key="6">
    <source>
        <dbReference type="ARBA" id="ARBA00022989"/>
    </source>
</evidence>
<comment type="caution">
    <text evidence="10">Lacks conserved residue(s) required for the propagation of feature annotation.</text>
</comment>
<dbReference type="OrthoDB" id="6614360at2759"/>
<keyword evidence="4 10" id="KW-0812">Transmembrane</keyword>
<dbReference type="Proteomes" id="UP000037069">
    <property type="component" value="Unassembled WGS sequence"/>
</dbReference>
<evidence type="ECO:0000256" key="2">
    <source>
        <dbReference type="ARBA" id="ARBA00022475"/>
    </source>
</evidence>
<comment type="caution">
    <text evidence="11">The sequence shown here is derived from an EMBL/GenBank/DDBJ whole genome shotgun (WGS) entry which is preliminary data.</text>
</comment>
<comment type="subcellular location">
    <subcellularLocation>
        <location evidence="1 10">Cell membrane</location>
        <topology evidence="1 10">Multi-pass membrane protein</topology>
    </subcellularLocation>
</comment>
<evidence type="ECO:0000313" key="11">
    <source>
        <dbReference type="EMBL" id="KNC21971.1"/>
    </source>
</evidence>
<accession>A0A0L0BPN8</accession>
<feature type="transmembrane region" description="Helical" evidence="10">
    <location>
        <begin position="75"/>
        <end position="94"/>
    </location>
</feature>
<dbReference type="AlphaFoldDB" id="A0A0L0BPN8"/>
<evidence type="ECO:0000256" key="1">
    <source>
        <dbReference type="ARBA" id="ARBA00004651"/>
    </source>
</evidence>
<keyword evidence="7 10" id="KW-0472">Membrane</keyword>
<keyword evidence="6 10" id="KW-1133">Transmembrane helix</keyword>
<feature type="transmembrane region" description="Helical" evidence="10">
    <location>
        <begin position="299"/>
        <end position="318"/>
    </location>
</feature>
<dbReference type="GO" id="GO:0005886">
    <property type="term" value="C:plasma membrane"/>
    <property type="evidence" value="ECO:0007669"/>
    <property type="project" value="UniProtKB-SubCell"/>
</dbReference>
<reference evidence="11 12" key="1">
    <citation type="journal article" date="2015" name="Nat. Commun.">
        <title>Lucilia cuprina genome unlocks parasitic fly biology to underpin future interventions.</title>
        <authorList>
            <person name="Anstead C.A."/>
            <person name="Korhonen P.K."/>
            <person name="Young N.D."/>
            <person name="Hall R.S."/>
            <person name="Jex A.R."/>
            <person name="Murali S.C."/>
            <person name="Hughes D.S."/>
            <person name="Lee S.F."/>
            <person name="Perry T."/>
            <person name="Stroehlein A.J."/>
            <person name="Ansell B.R."/>
            <person name="Breugelmans B."/>
            <person name="Hofmann A."/>
            <person name="Qu J."/>
            <person name="Dugan S."/>
            <person name="Lee S.L."/>
            <person name="Chao H."/>
            <person name="Dinh H."/>
            <person name="Han Y."/>
            <person name="Doddapaneni H.V."/>
            <person name="Worley K.C."/>
            <person name="Muzny D.M."/>
            <person name="Ioannidis P."/>
            <person name="Waterhouse R.M."/>
            <person name="Zdobnov E.M."/>
            <person name="James P.J."/>
            <person name="Bagnall N.H."/>
            <person name="Kotze A.C."/>
            <person name="Gibbs R.A."/>
            <person name="Richards S."/>
            <person name="Batterham P."/>
            <person name="Gasser R.B."/>
        </authorList>
    </citation>
    <scope>NUCLEOTIDE SEQUENCE [LARGE SCALE GENOMIC DNA]</scope>
    <source>
        <strain evidence="11 12">LS</strain>
        <tissue evidence="11">Full body</tissue>
    </source>
</reference>
<keyword evidence="12" id="KW-1185">Reference proteome</keyword>
<dbReference type="GO" id="GO:0005549">
    <property type="term" value="F:odorant binding"/>
    <property type="evidence" value="ECO:0007669"/>
    <property type="project" value="InterPro"/>
</dbReference>
<dbReference type="GO" id="GO:0007165">
    <property type="term" value="P:signal transduction"/>
    <property type="evidence" value="ECO:0007669"/>
    <property type="project" value="UniProtKB-KW"/>
</dbReference>
<proteinExistence type="inferred from homology"/>
<keyword evidence="5 10" id="KW-0552">Olfaction</keyword>
<name>A0A0L0BPN8_LUCCU</name>
<dbReference type="GO" id="GO:0004984">
    <property type="term" value="F:olfactory receptor activity"/>
    <property type="evidence" value="ECO:0007669"/>
    <property type="project" value="InterPro"/>
</dbReference>
<comment type="similarity">
    <text evidence="10">Belongs to the insect chemoreceptor superfamily. Heteromeric odorant receptor channel (TC 1.A.69) family.</text>
</comment>
<dbReference type="PANTHER" id="PTHR21137:SF43">
    <property type="entry name" value="ODORANT RECEPTOR 47A-RELATED"/>
    <property type="match status" value="1"/>
</dbReference>
<keyword evidence="9 10" id="KW-0807">Transducer</keyword>
<feature type="transmembrane region" description="Helical" evidence="10">
    <location>
        <begin position="190"/>
        <end position="216"/>
    </location>
</feature>
<keyword evidence="8 10" id="KW-0675">Receptor</keyword>
<feature type="transmembrane region" description="Helical" evidence="10">
    <location>
        <begin position="44"/>
        <end position="63"/>
    </location>
</feature>
<evidence type="ECO:0000256" key="3">
    <source>
        <dbReference type="ARBA" id="ARBA00022606"/>
    </source>
</evidence>
<sequence>MNHNESLPSQPGIKRYFHVQRMGFAALGLNIISMERTLHNYFHVWFPAFVLFAFYFPVLSYAVENAQDLNKLTTTLSPVWQSIIAHFKILFIMWNRKKVVSLIRKLWYLNLEAKNEEHAIVVAENQKDIIFSTFYNWVAHITGLSNLLAPLFVATYYALQGESFWEHLDIPSKGNYIIHKKSMAGYIFVYIWNIIGTYYVVFVCIAAETLFSWFMFNIVSQFHILKHRFHQAGIENDGNCSSKTISNCIAFHCRVIELADEFNNAYGAVIFVKFIVSCLQICCLAFQLSRGDGELFEKVYHFLFLSTVSVQLMMYCYGGQMIQDESYSIADKIYESFHWETLSLTNRKMLIFSIMRSQKPCNVSGIFFTANLNLYLWVCKYFFKLSI</sequence>
<dbReference type="EMBL" id="JRES01001567">
    <property type="protein sequence ID" value="KNC21971.1"/>
    <property type="molecule type" value="Genomic_DNA"/>
</dbReference>
<organism evidence="11 12">
    <name type="scientific">Lucilia cuprina</name>
    <name type="common">Green bottle fly</name>
    <name type="synonym">Australian sheep blowfly</name>
    <dbReference type="NCBI Taxonomy" id="7375"/>
    <lineage>
        <taxon>Eukaryota</taxon>
        <taxon>Metazoa</taxon>
        <taxon>Ecdysozoa</taxon>
        <taxon>Arthropoda</taxon>
        <taxon>Hexapoda</taxon>
        <taxon>Insecta</taxon>
        <taxon>Pterygota</taxon>
        <taxon>Neoptera</taxon>
        <taxon>Endopterygota</taxon>
        <taxon>Diptera</taxon>
        <taxon>Brachycera</taxon>
        <taxon>Muscomorpha</taxon>
        <taxon>Oestroidea</taxon>
        <taxon>Calliphoridae</taxon>
        <taxon>Luciliinae</taxon>
        <taxon>Lucilia</taxon>
    </lineage>
</organism>
<dbReference type="OMA" id="MALCVDT"/>
<evidence type="ECO:0000313" key="12">
    <source>
        <dbReference type="Proteomes" id="UP000037069"/>
    </source>
</evidence>
<dbReference type="PANTHER" id="PTHR21137">
    <property type="entry name" value="ODORANT RECEPTOR"/>
    <property type="match status" value="1"/>
</dbReference>
<evidence type="ECO:0000256" key="9">
    <source>
        <dbReference type="ARBA" id="ARBA00023224"/>
    </source>
</evidence>
<evidence type="ECO:0000256" key="5">
    <source>
        <dbReference type="ARBA" id="ARBA00022725"/>
    </source>
</evidence>